<dbReference type="PANTHER" id="PTHR15299">
    <property type="entry name" value="HERV-H LTR-ASSOCIATING PROTEIN 1"/>
    <property type="match status" value="1"/>
</dbReference>
<feature type="region of interest" description="Disordered" evidence="1">
    <location>
        <begin position="117"/>
        <end position="137"/>
    </location>
</feature>
<proteinExistence type="predicted"/>
<name>A0A7J6A5E5_AMEME</name>
<dbReference type="EMBL" id="JAAGNN010000019">
    <property type="protein sequence ID" value="KAF4076668.1"/>
    <property type="molecule type" value="Genomic_DNA"/>
</dbReference>
<sequence length="242" mass="27062">MGNSTSYLQELFKSSSILSVSQMRSSDCIYICVMAGKTDRDQTELWESVPPLFNQTIVEHTHTVSVPTSAQTSPARSTAVPSESPATTTTHPTDSMTTTSSTVPTMAYPATETSTIPLKPAATKTSPSTNRTPHMAGCPWRSELIYRRSQRGDQKETLDEDLSVNSPTISTIKLQPCVFELCKFFSQCLCRGFSQKTTLQRYCIDSHFWYEKHTVEVCNRVKRVTFSKSLKQKCLAKMCVKM</sequence>
<keyword evidence="3" id="KW-1185">Reference proteome</keyword>
<reference evidence="2 3" key="1">
    <citation type="submission" date="2020-02" db="EMBL/GenBank/DDBJ databases">
        <title>A chromosome-scale genome assembly of the black bullhead catfish (Ameiurus melas).</title>
        <authorList>
            <person name="Wen M."/>
            <person name="Zham M."/>
            <person name="Cabau C."/>
            <person name="Klopp C."/>
            <person name="Donnadieu C."/>
            <person name="Roques C."/>
            <person name="Bouchez O."/>
            <person name="Lampietro C."/>
            <person name="Jouanno E."/>
            <person name="Herpin A."/>
            <person name="Louis A."/>
            <person name="Berthelot C."/>
            <person name="Parey E."/>
            <person name="Roest-Crollius H."/>
            <person name="Braasch I."/>
            <person name="Postlethwait J."/>
            <person name="Robinson-Rechavi M."/>
            <person name="Echchiki A."/>
            <person name="Begum T."/>
            <person name="Montfort J."/>
            <person name="Schartl M."/>
            <person name="Bobe J."/>
            <person name="Guiguen Y."/>
        </authorList>
    </citation>
    <scope>NUCLEOTIDE SEQUENCE [LARGE SCALE GENOMIC DNA]</scope>
    <source>
        <strain evidence="2">M_S1</strain>
        <tissue evidence="2">Blood</tissue>
    </source>
</reference>
<feature type="compositionally biased region" description="Low complexity" evidence="1">
    <location>
        <begin position="81"/>
        <end position="103"/>
    </location>
</feature>
<evidence type="ECO:0000313" key="3">
    <source>
        <dbReference type="Proteomes" id="UP000593565"/>
    </source>
</evidence>
<organism evidence="2 3">
    <name type="scientific">Ameiurus melas</name>
    <name type="common">Black bullhead</name>
    <name type="synonym">Silurus melas</name>
    <dbReference type="NCBI Taxonomy" id="219545"/>
    <lineage>
        <taxon>Eukaryota</taxon>
        <taxon>Metazoa</taxon>
        <taxon>Chordata</taxon>
        <taxon>Craniata</taxon>
        <taxon>Vertebrata</taxon>
        <taxon>Euteleostomi</taxon>
        <taxon>Actinopterygii</taxon>
        <taxon>Neopterygii</taxon>
        <taxon>Teleostei</taxon>
        <taxon>Ostariophysi</taxon>
        <taxon>Siluriformes</taxon>
        <taxon>Ictaluridae</taxon>
        <taxon>Ameiurus</taxon>
    </lineage>
</organism>
<feature type="region of interest" description="Disordered" evidence="1">
    <location>
        <begin position="65"/>
        <end position="103"/>
    </location>
</feature>
<evidence type="ECO:0008006" key="4">
    <source>
        <dbReference type="Google" id="ProtNLM"/>
    </source>
</evidence>
<accession>A0A7J6A5E5</accession>
<dbReference type="PANTHER" id="PTHR15299:SF3">
    <property type="entry name" value="HERV-H LTR-ASSOCIATING PROTEIN 1"/>
    <property type="match status" value="1"/>
</dbReference>
<evidence type="ECO:0000256" key="1">
    <source>
        <dbReference type="SAM" id="MobiDB-lite"/>
    </source>
</evidence>
<feature type="compositionally biased region" description="Polar residues" evidence="1">
    <location>
        <begin position="123"/>
        <end position="132"/>
    </location>
</feature>
<protein>
    <recommendedName>
        <fullName evidence="4">HERV-H LTR-associating protein 1</fullName>
    </recommendedName>
</protein>
<dbReference type="AlphaFoldDB" id="A0A7J6A5E5"/>
<dbReference type="InterPro" id="IPR037643">
    <property type="entry name" value="HHLA1"/>
</dbReference>
<dbReference type="Proteomes" id="UP000593565">
    <property type="component" value="Unassembled WGS sequence"/>
</dbReference>
<feature type="compositionally biased region" description="Polar residues" evidence="1">
    <location>
        <begin position="65"/>
        <end position="80"/>
    </location>
</feature>
<evidence type="ECO:0000313" key="2">
    <source>
        <dbReference type="EMBL" id="KAF4076668.1"/>
    </source>
</evidence>
<comment type="caution">
    <text evidence="2">The sequence shown here is derived from an EMBL/GenBank/DDBJ whole genome shotgun (WGS) entry which is preliminary data.</text>
</comment>
<gene>
    <name evidence="2" type="ORF">AMELA_G00217680</name>
</gene>